<dbReference type="PANTHER" id="PTHR43179">
    <property type="entry name" value="RHAMNOSYLTRANSFERASE WBBL"/>
    <property type="match status" value="1"/>
</dbReference>
<dbReference type="RefSeq" id="WP_007067731.1">
    <property type="nucleotide sequence ID" value="NZ_BBWO01000012.1"/>
</dbReference>
<sequence>MKPVRNQQDGPLASKDRPVFSVIVPVFEQWHLAKKLLDCLDRQTIEASAFEILLVNDEPPDTSPPDLRHEKARLLQGSNRGSYTARNLGAARANGRYFVFTDADCLPDPDWLKAIASAFEASAQEPTILIGNVEMIARTDRANAYEMYDIVKGIPQARYVRRGYGATANLAVSRAVFERVGGFDTNRLSGGDAEFCRRATARTGASVTFLPDATVHHPARHDWRSIATKARRVKGGQVRSGTAKQKIVWTARTFAPPVRGLWMFLRAGRHPLRYRLWACLVQLRVWLLEMAETVRLLLSGTPERR</sequence>
<reference evidence="5" key="1">
    <citation type="journal article" date="2015" name="Proc. Natl. Acad. Sci. U.S.A.">
        <title>Bacterial clade with the ribosomal RNA operon on a small plasmid rather than the chromosome.</title>
        <authorList>
            <person name="Anda M."/>
            <person name="Ohtsubo Y."/>
            <person name="Okubo T."/>
            <person name="Sugawara M."/>
            <person name="Nagata Y."/>
            <person name="Tsuda M."/>
            <person name="Minamisawa K."/>
            <person name="Mitsui H."/>
        </authorList>
    </citation>
    <scope>NUCLEOTIDE SEQUENCE</scope>
    <source>
        <strain evidence="5">DSM 15513</strain>
    </source>
</reference>
<dbReference type="Gene3D" id="3.90.550.10">
    <property type="entry name" value="Spore Coat Polysaccharide Biosynthesis Protein SpsA, Chain A"/>
    <property type="match status" value="1"/>
</dbReference>
<dbReference type="EMBL" id="LC066395">
    <property type="protein sequence ID" value="BAT30801.1"/>
    <property type="molecule type" value="Genomic_DNA"/>
</dbReference>
<dbReference type="InterPro" id="IPR001173">
    <property type="entry name" value="Glyco_trans_2-like"/>
</dbReference>
<name>A0A0N7KYV8_9HYPH</name>
<keyword evidence="2" id="KW-0328">Glycosyltransferase</keyword>
<dbReference type="Pfam" id="PF00535">
    <property type="entry name" value="Glycos_transf_2"/>
    <property type="match status" value="1"/>
</dbReference>
<feature type="domain" description="Glycosyltransferase 2-like" evidence="4">
    <location>
        <begin position="21"/>
        <end position="121"/>
    </location>
</feature>
<dbReference type="CDD" id="cd00761">
    <property type="entry name" value="Glyco_tranf_GTA_type"/>
    <property type="match status" value="1"/>
</dbReference>
<protein>
    <submittedName>
        <fullName evidence="5">Rhamnosyl transferase</fullName>
    </submittedName>
</protein>
<dbReference type="GO" id="GO:0016757">
    <property type="term" value="F:glycosyltransferase activity"/>
    <property type="evidence" value="ECO:0007669"/>
    <property type="project" value="UniProtKB-KW"/>
</dbReference>
<comment type="similarity">
    <text evidence="1">Belongs to the glycosyltransferase 2 family.</text>
</comment>
<organism evidence="5">
    <name type="scientific">Fulvimarina pelagi</name>
    <dbReference type="NCBI Taxonomy" id="217511"/>
    <lineage>
        <taxon>Bacteria</taxon>
        <taxon>Pseudomonadati</taxon>
        <taxon>Pseudomonadota</taxon>
        <taxon>Alphaproteobacteria</taxon>
        <taxon>Hyphomicrobiales</taxon>
        <taxon>Aurantimonadaceae</taxon>
        <taxon>Fulvimarina</taxon>
    </lineage>
</organism>
<dbReference type="AlphaFoldDB" id="A0A0N7KYV8"/>
<evidence type="ECO:0000259" key="4">
    <source>
        <dbReference type="Pfam" id="PF00535"/>
    </source>
</evidence>
<evidence type="ECO:0000313" key="5">
    <source>
        <dbReference type="EMBL" id="BAT30801.1"/>
    </source>
</evidence>
<dbReference type="PANTHER" id="PTHR43179:SF12">
    <property type="entry name" value="GALACTOFURANOSYLTRANSFERASE GLFT2"/>
    <property type="match status" value="1"/>
</dbReference>
<evidence type="ECO:0000256" key="2">
    <source>
        <dbReference type="ARBA" id="ARBA00022676"/>
    </source>
</evidence>
<accession>A0A0N7KYV8</accession>
<keyword evidence="3 5" id="KW-0808">Transferase</keyword>
<dbReference type="OrthoDB" id="6653642at2"/>
<proteinExistence type="inferred from homology"/>
<dbReference type="SUPFAM" id="SSF53448">
    <property type="entry name" value="Nucleotide-diphospho-sugar transferases"/>
    <property type="match status" value="1"/>
</dbReference>
<dbReference type="InterPro" id="IPR029044">
    <property type="entry name" value="Nucleotide-diphossugar_trans"/>
</dbReference>
<evidence type="ECO:0000256" key="3">
    <source>
        <dbReference type="ARBA" id="ARBA00022679"/>
    </source>
</evidence>
<evidence type="ECO:0000256" key="1">
    <source>
        <dbReference type="ARBA" id="ARBA00006739"/>
    </source>
</evidence>